<evidence type="ECO:0000256" key="2">
    <source>
        <dbReference type="SAM" id="SignalP"/>
    </source>
</evidence>
<organism evidence="3 4">
    <name type="scientific">Arabis alpina</name>
    <name type="common">Alpine rock-cress</name>
    <dbReference type="NCBI Taxonomy" id="50452"/>
    <lineage>
        <taxon>Eukaryota</taxon>
        <taxon>Viridiplantae</taxon>
        <taxon>Streptophyta</taxon>
        <taxon>Embryophyta</taxon>
        <taxon>Tracheophyta</taxon>
        <taxon>Spermatophyta</taxon>
        <taxon>Magnoliopsida</taxon>
        <taxon>eudicotyledons</taxon>
        <taxon>Gunneridae</taxon>
        <taxon>Pentapetalae</taxon>
        <taxon>rosids</taxon>
        <taxon>malvids</taxon>
        <taxon>Brassicales</taxon>
        <taxon>Brassicaceae</taxon>
        <taxon>Arabideae</taxon>
        <taxon>Arabis</taxon>
    </lineage>
</organism>
<dbReference type="Proteomes" id="UP000029120">
    <property type="component" value="Chromosome 6"/>
</dbReference>
<dbReference type="AlphaFoldDB" id="A0A087GP30"/>
<feature type="region of interest" description="Disordered" evidence="1">
    <location>
        <begin position="46"/>
        <end position="103"/>
    </location>
</feature>
<dbReference type="Gramene" id="KFK31632">
    <property type="protein sequence ID" value="KFK31632"/>
    <property type="gene ID" value="AALP_AA6G138000"/>
</dbReference>
<evidence type="ECO:0000256" key="1">
    <source>
        <dbReference type="SAM" id="MobiDB-lite"/>
    </source>
</evidence>
<dbReference type="EMBL" id="CM002874">
    <property type="protein sequence ID" value="KFK31632.1"/>
    <property type="molecule type" value="Genomic_DNA"/>
</dbReference>
<name>A0A087GP30_ARAAL</name>
<proteinExistence type="predicted"/>
<feature type="chain" id="PRO_5001822324" description="Transmembrane protein" evidence="2">
    <location>
        <begin position="29"/>
        <end position="103"/>
    </location>
</feature>
<dbReference type="OrthoDB" id="1095599at2759"/>
<keyword evidence="4" id="KW-1185">Reference proteome</keyword>
<accession>A0A087GP30</accession>
<gene>
    <name evidence="3" type="ordered locus">AALP_Aa6g138000</name>
</gene>
<feature type="signal peptide" evidence="2">
    <location>
        <begin position="1"/>
        <end position="28"/>
    </location>
</feature>
<evidence type="ECO:0000313" key="3">
    <source>
        <dbReference type="EMBL" id="KFK31632.1"/>
    </source>
</evidence>
<evidence type="ECO:0000313" key="4">
    <source>
        <dbReference type="Proteomes" id="UP000029120"/>
    </source>
</evidence>
<protein>
    <recommendedName>
        <fullName evidence="5">Transmembrane protein</fullName>
    </recommendedName>
</protein>
<evidence type="ECO:0008006" key="5">
    <source>
        <dbReference type="Google" id="ProtNLM"/>
    </source>
</evidence>
<keyword evidence="2" id="KW-0732">Signal</keyword>
<dbReference type="OMA" id="MMANTPY"/>
<sequence>MGKKTSSKLGQALVVVLLLCTHIYRTESATSSHPEPPSITGRRMMMVYHPNTGPGGIGTPPSHIKPGQKGRRLMTYYKPNGDIFTGPSNSGHGGSHIDQASFP</sequence>
<reference evidence="4" key="1">
    <citation type="journal article" date="2015" name="Nat. Plants">
        <title>Genome expansion of Arabis alpina linked with retrotransposition and reduced symmetric DNA methylation.</title>
        <authorList>
            <person name="Willing E.M."/>
            <person name="Rawat V."/>
            <person name="Mandakova T."/>
            <person name="Maumus F."/>
            <person name="James G.V."/>
            <person name="Nordstroem K.J."/>
            <person name="Becker C."/>
            <person name="Warthmann N."/>
            <person name="Chica C."/>
            <person name="Szarzynska B."/>
            <person name="Zytnicki M."/>
            <person name="Albani M.C."/>
            <person name="Kiefer C."/>
            <person name="Bergonzi S."/>
            <person name="Castaings L."/>
            <person name="Mateos J.L."/>
            <person name="Berns M.C."/>
            <person name="Bujdoso N."/>
            <person name="Piofczyk T."/>
            <person name="de Lorenzo L."/>
            <person name="Barrero-Sicilia C."/>
            <person name="Mateos I."/>
            <person name="Piednoel M."/>
            <person name="Hagmann J."/>
            <person name="Chen-Min-Tao R."/>
            <person name="Iglesias-Fernandez R."/>
            <person name="Schuster S.C."/>
            <person name="Alonso-Blanco C."/>
            <person name="Roudier F."/>
            <person name="Carbonero P."/>
            <person name="Paz-Ares J."/>
            <person name="Davis S.J."/>
            <person name="Pecinka A."/>
            <person name="Quesneville H."/>
            <person name="Colot V."/>
            <person name="Lysak M.A."/>
            <person name="Weigel D."/>
            <person name="Coupland G."/>
            <person name="Schneeberger K."/>
        </authorList>
    </citation>
    <scope>NUCLEOTIDE SEQUENCE [LARGE SCALE GENOMIC DNA]</scope>
    <source>
        <strain evidence="4">cv. Pajares</strain>
    </source>
</reference>